<keyword evidence="1" id="KW-0175">Coiled coil</keyword>
<reference evidence="3" key="2">
    <citation type="submission" date="2022-01" db="EMBL/GenBank/DDBJ databases">
        <authorList>
            <person name="Yamashiro T."/>
            <person name="Shiraishi A."/>
            <person name="Satake H."/>
            <person name="Nakayama K."/>
        </authorList>
    </citation>
    <scope>NUCLEOTIDE SEQUENCE</scope>
</reference>
<feature type="region of interest" description="Disordered" evidence="2">
    <location>
        <begin position="321"/>
        <end position="358"/>
    </location>
</feature>
<dbReference type="EMBL" id="BQNB010012932">
    <property type="protein sequence ID" value="GJT09733.1"/>
    <property type="molecule type" value="Genomic_DNA"/>
</dbReference>
<evidence type="ECO:0000256" key="1">
    <source>
        <dbReference type="SAM" id="Coils"/>
    </source>
</evidence>
<gene>
    <name evidence="3" type="ORF">Tco_0856775</name>
</gene>
<feature type="coiled-coil region" evidence="1">
    <location>
        <begin position="671"/>
        <end position="698"/>
    </location>
</feature>
<reference evidence="3" key="1">
    <citation type="journal article" date="2022" name="Int. J. Mol. Sci.">
        <title>Draft Genome of Tanacetum Coccineum: Genomic Comparison of Closely Related Tanacetum-Family Plants.</title>
        <authorList>
            <person name="Yamashiro T."/>
            <person name="Shiraishi A."/>
            <person name="Nakayama K."/>
            <person name="Satake H."/>
        </authorList>
    </citation>
    <scope>NUCLEOTIDE SEQUENCE</scope>
</reference>
<comment type="caution">
    <text evidence="3">The sequence shown here is derived from an EMBL/GenBank/DDBJ whole genome shotgun (WGS) entry which is preliminary data.</text>
</comment>
<evidence type="ECO:0000313" key="3">
    <source>
        <dbReference type="EMBL" id="GJT09733.1"/>
    </source>
</evidence>
<feature type="compositionally biased region" description="Polar residues" evidence="2">
    <location>
        <begin position="330"/>
        <end position="358"/>
    </location>
</feature>
<accession>A0ABQ5B7C8</accession>
<feature type="compositionally biased region" description="Low complexity" evidence="2">
    <location>
        <begin position="473"/>
        <end position="490"/>
    </location>
</feature>
<dbReference type="Proteomes" id="UP001151760">
    <property type="component" value="Unassembled WGS sequence"/>
</dbReference>
<sequence length="1039" mass="115985">MAAVEVPQTLEYRGGQLIAALVLEDFQDSPDDEEDTRSSHEYLNDLEEEYQVRALLAKFSSKRVLKGSTVQKQLTELNATNMARKVILQETVGQRLQNTKDEAKYHKVKAKLALLSSSALAPGSSSCKNKGLIAKTYDWDDEEVLSDENEVTEVKALMALTDEERVSVGKESARNGDLTNISMKKNKENNLLSKYRNLVQELNTCKEHLLVLKQAKLDLLTMQHVNTEILKENQNLKFKLKELTSTTETWLNSSNIVNQCINEQIPTQKKKIIGSDQLTEDTSSFESKELVFVKSSVDNLDMPITNSNIHKLSETEDFTLPNQDIDEVPSNESQRNITNPSVSDSSATDYDSANESSVCSTPLLPLKKLDGDESVSGPKTIKSILKSKSTFKVETLKGITINEPSSAPHVAKVLSFLRTNSAPADISLEENSIQKSQHVKKNCKTCGSNVHTTADHNDIEWFRKRETLQAKNAESFKASKNESSSASRSKTPTKSAQTAVHRAHYLAHSGEYVAPPSIDVVRQWFLTIGYGEEVLAKGGKTGGFDQITNKDAIILYSLANGINIDYENIFWEDIILKLKKKQREKSASGNDASAVSTAKADPRNSTPRKGASSIARQVKEEASRTIKLEDLAKLVSNVQPSFKDLDSPEDDPVIIIESDAEEDDGIHATDNVETKDTSHKLELEKNKAEAEVALLKAQPSFPNMEQLKELLEFLSLPGQVASVQAKLKTLYALPGLLSHVTKALNKFAQVLDSASSKAGDQSVSSAGQADTMPAEGEKNTNQATISQLFQRRAKKIKAKRLSSEEAEKESTESGSDDETTHMPGSTVESSKKKELKKFDFITESREHVHLTKEQIRAQKEIEKEPKAEAARHEGEIRKEELIDLLGLEVVNKYYNDKLQYDKYCDKMLNGIAASRITKCDVLTRKGLITLKVYREDGTSKIIPNFKAIDPHLGQWREDPLDNANKKRKHVDDIYDYFKVNKKLKSSVQYEDHLPGTVLNEPVLGLDDHARTFSSLLLDEIDKRNLNPPKQMRVIEQLRQ</sequence>
<feature type="region of interest" description="Disordered" evidence="2">
    <location>
        <begin position="586"/>
        <end position="617"/>
    </location>
</feature>
<feature type="region of interest" description="Disordered" evidence="2">
    <location>
        <begin position="755"/>
        <end position="783"/>
    </location>
</feature>
<feature type="compositionally biased region" description="Polar residues" evidence="2">
    <location>
        <begin position="755"/>
        <end position="768"/>
    </location>
</feature>
<keyword evidence="4" id="KW-1185">Reference proteome</keyword>
<protein>
    <submittedName>
        <fullName evidence="3">Uncharacterized protein</fullName>
    </submittedName>
</protein>
<organism evidence="3 4">
    <name type="scientific">Tanacetum coccineum</name>
    <dbReference type="NCBI Taxonomy" id="301880"/>
    <lineage>
        <taxon>Eukaryota</taxon>
        <taxon>Viridiplantae</taxon>
        <taxon>Streptophyta</taxon>
        <taxon>Embryophyta</taxon>
        <taxon>Tracheophyta</taxon>
        <taxon>Spermatophyta</taxon>
        <taxon>Magnoliopsida</taxon>
        <taxon>eudicotyledons</taxon>
        <taxon>Gunneridae</taxon>
        <taxon>Pentapetalae</taxon>
        <taxon>asterids</taxon>
        <taxon>campanulids</taxon>
        <taxon>Asterales</taxon>
        <taxon>Asteraceae</taxon>
        <taxon>Asteroideae</taxon>
        <taxon>Anthemideae</taxon>
        <taxon>Anthemidinae</taxon>
        <taxon>Tanacetum</taxon>
    </lineage>
</organism>
<feature type="region of interest" description="Disordered" evidence="2">
    <location>
        <begin position="796"/>
        <end position="831"/>
    </location>
</feature>
<proteinExistence type="predicted"/>
<evidence type="ECO:0000313" key="4">
    <source>
        <dbReference type="Proteomes" id="UP001151760"/>
    </source>
</evidence>
<feature type="compositionally biased region" description="Polar residues" evidence="2">
    <location>
        <begin position="587"/>
        <end position="596"/>
    </location>
</feature>
<evidence type="ECO:0000256" key="2">
    <source>
        <dbReference type="SAM" id="MobiDB-lite"/>
    </source>
</evidence>
<feature type="region of interest" description="Disordered" evidence="2">
    <location>
        <begin position="473"/>
        <end position="498"/>
    </location>
</feature>
<feature type="compositionally biased region" description="Basic and acidic residues" evidence="2">
    <location>
        <begin position="801"/>
        <end position="811"/>
    </location>
</feature>
<name>A0ABQ5B7C8_9ASTR</name>